<keyword evidence="2" id="KW-1185">Reference proteome</keyword>
<dbReference type="EMBL" id="CM023487">
    <property type="protein sequence ID" value="KAH6926798.1"/>
    <property type="molecule type" value="Genomic_DNA"/>
</dbReference>
<proteinExistence type="predicted"/>
<protein>
    <submittedName>
        <fullName evidence="1">Uncharacterized protein</fullName>
    </submittedName>
</protein>
<sequence length="208" mass="23062">MPTTVTWQAQAVLLLLLALALPCLCSGGTASPRRRREVFKRARPPGGNDDGGRPITGLQPVTVKSNDSGTRANGTAAKPNRRRLPHFLDLRRLFELIMQPPGNASDRRRGGGANKSRQQQPVKSRRIDASMAELVAVQTFDGDIVWIEAKFVNESTGASHKHRRRTRPYSVEERLALVIPVVAFVLPYLIWLSCMVICIVRASVKDPY</sequence>
<name>A0ACB7RWF8_HYAAI</name>
<dbReference type="Proteomes" id="UP000821845">
    <property type="component" value="Chromosome 7"/>
</dbReference>
<evidence type="ECO:0000313" key="1">
    <source>
        <dbReference type="EMBL" id="KAH6926798.1"/>
    </source>
</evidence>
<organism evidence="1 2">
    <name type="scientific">Hyalomma asiaticum</name>
    <name type="common">Tick</name>
    <dbReference type="NCBI Taxonomy" id="266040"/>
    <lineage>
        <taxon>Eukaryota</taxon>
        <taxon>Metazoa</taxon>
        <taxon>Ecdysozoa</taxon>
        <taxon>Arthropoda</taxon>
        <taxon>Chelicerata</taxon>
        <taxon>Arachnida</taxon>
        <taxon>Acari</taxon>
        <taxon>Parasitiformes</taxon>
        <taxon>Ixodida</taxon>
        <taxon>Ixodoidea</taxon>
        <taxon>Ixodidae</taxon>
        <taxon>Hyalomminae</taxon>
        <taxon>Hyalomma</taxon>
    </lineage>
</organism>
<comment type="caution">
    <text evidence="1">The sequence shown here is derived from an EMBL/GenBank/DDBJ whole genome shotgun (WGS) entry which is preliminary data.</text>
</comment>
<evidence type="ECO:0000313" key="2">
    <source>
        <dbReference type="Proteomes" id="UP000821845"/>
    </source>
</evidence>
<reference evidence="1" key="1">
    <citation type="submission" date="2020-05" db="EMBL/GenBank/DDBJ databases">
        <title>Large-scale comparative analyses of tick genomes elucidate their genetic diversity and vector capacities.</title>
        <authorList>
            <person name="Jia N."/>
            <person name="Wang J."/>
            <person name="Shi W."/>
            <person name="Du L."/>
            <person name="Sun Y."/>
            <person name="Zhan W."/>
            <person name="Jiang J."/>
            <person name="Wang Q."/>
            <person name="Zhang B."/>
            <person name="Ji P."/>
            <person name="Sakyi L.B."/>
            <person name="Cui X."/>
            <person name="Yuan T."/>
            <person name="Jiang B."/>
            <person name="Yang W."/>
            <person name="Lam T.T.-Y."/>
            <person name="Chang Q."/>
            <person name="Ding S."/>
            <person name="Wang X."/>
            <person name="Zhu J."/>
            <person name="Ruan X."/>
            <person name="Zhao L."/>
            <person name="Wei J."/>
            <person name="Que T."/>
            <person name="Du C."/>
            <person name="Cheng J."/>
            <person name="Dai P."/>
            <person name="Han X."/>
            <person name="Huang E."/>
            <person name="Gao Y."/>
            <person name="Liu J."/>
            <person name="Shao H."/>
            <person name="Ye R."/>
            <person name="Li L."/>
            <person name="Wei W."/>
            <person name="Wang X."/>
            <person name="Wang C."/>
            <person name="Yang T."/>
            <person name="Huo Q."/>
            <person name="Li W."/>
            <person name="Guo W."/>
            <person name="Chen H."/>
            <person name="Zhou L."/>
            <person name="Ni X."/>
            <person name="Tian J."/>
            <person name="Zhou Y."/>
            <person name="Sheng Y."/>
            <person name="Liu T."/>
            <person name="Pan Y."/>
            <person name="Xia L."/>
            <person name="Li J."/>
            <person name="Zhao F."/>
            <person name="Cao W."/>
        </authorList>
    </citation>
    <scope>NUCLEOTIDE SEQUENCE</scope>
    <source>
        <strain evidence="1">Hyas-2018</strain>
    </source>
</reference>
<gene>
    <name evidence="1" type="ORF">HPB50_022332</name>
</gene>
<accession>A0ACB7RWF8</accession>